<reference evidence="12" key="2">
    <citation type="journal article" date="2015" name="Proc. Natl. Acad. Sci. U.S.A.">
        <title>Genome sequence of the Asian Tiger mosquito, Aedes albopictus, reveals insights into its biology, genetics, and evolution.</title>
        <authorList>
            <person name="Chen X.G."/>
            <person name="Jiang X."/>
            <person name="Gu J."/>
            <person name="Xu M."/>
            <person name="Wu Y."/>
            <person name="Deng Y."/>
            <person name="Zhang C."/>
            <person name="Bonizzoni M."/>
            <person name="Dermauw W."/>
            <person name="Vontas J."/>
            <person name="Armbruster P."/>
            <person name="Huang X."/>
            <person name="Yang Y."/>
            <person name="Zhang H."/>
            <person name="He W."/>
            <person name="Peng H."/>
            <person name="Liu Y."/>
            <person name="Wu K."/>
            <person name="Chen J."/>
            <person name="Lirakis M."/>
            <person name="Topalis P."/>
            <person name="Van Leeuwen T."/>
            <person name="Hall A.B."/>
            <person name="Jiang X."/>
            <person name="Thorpe C."/>
            <person name="Mueller R.L."/>
            <person name="Sun C."/>
            <person name="Waterhouse R.M."/>
            <person name="Yan G."/>
            <person name="Tu Z.J."/>
            <person name="Fang X."/>
            <person name="James A.A."/>
        </authorList>
    </citation>
    <scope>NUCLEOTIDE SEQUENCE [LARGE SCALE GENOMIC DNA]</scope>
    <source>
        <strain evidence="12">Foshan</strain>
    </source>
</reference>
<evidence type="ECO:0000256" key="3">
    <source>
        <dbReference type="ARBA" id="ARBA00022989"/>
    </source>
</evidence>
<dbReference type="PANTHER" id="PTHR13481">
    <property type="entry name" value="SREBP REGULATING GENE PROTEIN"/>
    <property type="match status" value="1"/>
</dbReference>
<dbReference type="VEuPathDB" id="VectorBase:AALC636_008180"/>
<evidence type="ECO:0000256" key="8">
    <source>
        <dbReference type="ARBA" id="ARBA00023485"/>
    </source>
</evidence>
<evidence type="ECO:0000256" key="7">
    <source>
        <dbReference type="ARBA" id="ARBA00023461"/>
    </source>
</evidence>
<keyword evidence="5" id="KW-0472">Membrane</keyword>
<keyword evidence="3" id="KW-1133">Transmembrane helix</keyword>
<evidence type="ECO:0000256" key="6">
    <source>
        <dbReference type="ARBA" id="ARBA00023180"/>
    </source>
</evidence>
<comment type="similarity">
    <text evidence="7">Belongs to the SPRING family.</text>
</comment>
<comment type="subcellular location">
    <subcellularLocation>
        <location evidence="1">Golgi apparatus membrane</location>
        <topology evidence="1">Single-pass membrane protein</topology>
    </subcellularLocation>
</comment>
<gene>
    <name evidence="11" type="primary">109431411</name>
</gene>
<dbReference type="Proteomes" id="UP000069940">
    <property type="component" value="Unassembled WGS sequence"/>
</dbReference>
<reference evidence="11" key="3">
    <citation type="submission" date="2025-05" db="UniProtKB">
        <authorList>
            <consortium name="EnsemblMetazoa"/>
        </authorList>
    </citation>
    <scope>IDENTIFICATION</scope>
    <source>
        <strain evidence="11">Foshan</strain>
    </source>
</reference>
<dbReference type="EMBL" id="GAPW01004015">
    <property type="protein sequence ID" value="JAC09583.1"/>
    <property type="molecule type" value="mRNA"/>
</dbReference>
<sequence length="228" mass="25853">MWYAVITRFLRRRIVLAVIFLLSLTYCMVRLIGNNVSLNLDGDLFQTGLQREKPIIWTSSVVEDRNRSNDLSTNCRNSVQGKALIVDDRGYVCTRFELLWTGCCNVEVESTKLFHCETCLSSNCCAIYEYCVSCCMHPNKRPLLERVLAKATGRQIAVYATVNDQYELCLTKCRTNSHSVQNENKYRDPKLKHCYGETEEQLTGPNSRNSASGAVDTSDNNNPLVNSV</sequence>
<dbReference type="OrthoDB" id="70142at2759"/>
<dbReference type="AlphaFoldDB" id="A0A023EKB3"/>
<reference evidence="10" key="1">
    <citation type="journal article" date="2014" name="PLoS Negl. Trop. Dis.">
        <title>Identification and characterization of seminal fluid proteins in the Asian tiger mosquito, Aedes albopictus.</title>
        <authorList>
            <person name="Boes K.E."/>
            <person name="Ribeiro J.M."/>
            <person name="Wong A."/>
            <person name="Harrington L.C."/>
            <person name="Wolfner M.F."/>
            <person name="Sirot L.K."/>
        </authorList>
    </citation>
    <scope>NUCLEOTIDE SEQUENCE</scope>
    <source>
        <tissue evidence="10">Reproductive organs</tissue>
    </source>
</reference>
<evidence type="ECO:0000313" key="11">
    <source>
        <dbReference type="EnsemblMetazoa" id="AALFPA23_001173.P970"/>
    </source>
</evidence>
<feature type="region of interest" description="Disordered" evidence="9">
    <location>
        <begin position="198"/>
        <end position="228"/>
    </location>
</feature>
<dbReference type="PANTHER" id="PTHR13481:SF0">
    <property type="entry name" value="SREBP REGULATING GENE PROTEIN"/>
    <property type="match status" value="1"/>
</dbReference>
<keyword evidence="6" id="KW-0325">Glycoprotein</keyword>
<evidence type="ECO:0000256" key="4">
    <source>
        <dbReference type="ARBA" id="ARBA00023034"/>
    </source>
</evidence>
<keyword evidence="2" id="KW-0812">Transmembrane</keyword>
<dbReference type="VEuPathDB" id="VectorBase:AALF007928"/>
<keyword evidence="4" id="KW-0333">Golgi apparatus</keyword>
<evidence type="ECO:0000256" key="2">
    <source>
        <dbReference type="ARBA" id="ARBA00022692"/>
    </source>
</evidence>
<evidence type="ECO:0000256" key="9">
    <source>
        <dbReference type="SAM" id="MobiDB-lite"/>
    </source>
</evidence>
<dbReference type="GO" id="GO:0000139">
    <property type="term" value="C:Golgi membrane"/>
    <property type="evidence" value="ECO:0007669"/>
    <property type="project" value="UniProtKB-SubCell"/>
</dbReference>
<dbReference type="KEGG" id="aalb:109431411"/>
<accession>A0A023EKB3</accession>
<dbReference type="Pfam" id="PF10218">
    <property type="entry name" value="SPRING1"/>
    <property type="match status" value="1"/>
</dbReference>
<evidence type="ECO:0000313" key="10">
    <source>
        <dbReference type="EMBL" id="JAC09583.1"/>
    </source>
</evidence>
<evidence type="ECO:0000256" key="1">
    <source>
        <dbReference type="ARBA" id="ARBA00004194"/>
    </source>
</evidence>
<feature type="compositionally biased region" description="Polar residues" evidence="9">
    <location>
        <begin position="201"/>
        <end position="228"/>
    </location>
</feature>
<proteinExistence type="evidence at transcript level"/>
<evidence type="ECO:0000313" key="12">
    <source>
        <dbReference type="Proteomes" id="UP000069940"/>
    </source>
</evidence>
<organism evidence="10">
    <name type="scientific">Aedes albopictus</name>
    <name type="common">Asian tiger mosquito</name>
    <name type="synonym">Stegomyia albopicta</name>
    <dbReference type="NCBI Taxonomy" id="7160"/>
    <lineage>
        <taxon>Eukaryota</taxon>
        <taxon>Metazoa</taxon>
        <taxon>Ecdysozoa</taxon>
        <taxon>Arthropoda</taxon>
        <taxon>Hexapoda</taxon>
        <taxon>Insecta</taxon>
        <taxon>Pterygota</taxon>
        <taxon>Neoptera</taxon>
        <taxon>Endopterygota</taxon>
        <taxon>Diptera</taxon>
        <taxon>Nematocera</taxon>
        <taxon>Culicoidea</taxon>
        <taxon>Culicidae</taxon>
        <taxon>Culicinae</taxon>
        <taxon>Aedini</taxon>
        <taxon>Aedes</taxon>
        <taxon>Stegomyia</taxon>
    </lineage>
</organism>
<dbReference type="VEuPathDB" id="VectorBase:AALFPA_050638"/>
<name>A0A023EKB3_AEDAL</name>
<dbReference type="EnsemblMetazoa" id="AALFPA23_001173.R970">
    <property type="protein sequence ID" value="AALFPA23_001173.P970"/>
    <property type="gene ID" value="AALFPA23_001173"/>
</dbReference>
<evidence type="ECO:0000256" key="5">
    <source>
        <dbReference type="ARBA" id="ARBA00023136"/>
    </source>
</evidence>
<dbReference type="GO" id="GO:2000640">
    <property type="term" value="P:positive regulation of SREBP signaling pathway"/>
    <property type="evidence" value="ECO:0007669"/>
    <property type="project" value="InterPro"/>
</dbReference>
<protein>
    <recommendedName>
        <fullName evidence="8">SREBP regulating gene protein</fullName>
    </recommendedName>
</protein>
<keyword evidence="12" id="KW-1185">Reference proteome</keyword>
<dbReference type="InterPro" id="IPR019352">
    <property type="entry name" value="SPRING1"/>
</dbReference>